<sequence length="68" mass="7663">MRPCRCSRPCTCSSSPSSESSRCCGRRSVSSSRPRFMAPSTPWAGQWSPRGWCSRCRKARRRCSSRSS</sequence>
<feature type="region of interest" description="Disordered" evidence="1">
    <location>
        <begin position="1"/>
        <end position="50"/>
    </location>
</feature>
<gene>
    <name evidence="2" type="ORF">D7V88_30985</name>
</gene>
<comment type="caution">
    <text evidence="2">The sequence shown here is derived from an EMBL/GenBank/DDBJ whole genome shotgun (WGS) entry which is preliminary data.</text>
</comment>
<organism evidence="2 3">
    <name type="scientific">Corallococcus terminator</name>
    <dbReference type="NCBI Taxonomy" id="2316733"/>
    <lineage>
        <taxon>Bacteria</taxon>
        <taxon>Pseudomonadati</taxon>
        <taxon>Myxococcota</taxon>
        <taxon>Myxococcia</taxon>
        <taxon>Myxococcales</taxon>
        <taxon>Cystobacterineae</taxon>
        <taxon>Myxococcaceae</taxon>
        <taxon>Corallococcus</taxon>
    </lineage>
</organism>
<feature type="compositionally biased region" description="Low complexity" evidence="1">
    <location>
        <begin position="1"/>
        <end position="35"/>
    </location>
</feature>
<protein>
    <submittedName>
        <fullName evidence="2">Uncharacterized protein</fullName>
    </submittedName>
</protein>
<reference evidence="3" key="1">
    <citation type="submission" date="2018-09" db="EMBL/GenBank/DDBJ databases">
        <authorList>
            <person name="Livingstone P.G."/>
            <person name="Whitworth D.E."/>
        </authorList>
    </citation>
    <scope>NUCLEOTIDE SEQUENCE [LARGE SCALE GENOMIC DNA]</scope>
    <source>
        <strain evidence="3">CA054A</strain>
    </source>
</reference>
<dbReference type="EMBL" id="RAVZ01000283">
    <property type="protein sequence ID" value="RKG77455.1"/>
    <property type="molecule type" value="Genomic_DNA"/>
</dbReference>
<evidence type="ECO:0000313" key="2">
    <source>
        <dbReference type="EMBL" id="RKG77455.1"/>
    </source>
</evidence>
<evidence type="ECO:0000256" key="1">
    <source>
        <dbReference type="SAM" id="MobiDB-lite"/>
    </source>
</evidence>
<accession>A0A3A8I2S0</accession>
<name>A0A3A8I2S0_9BACT</name>
<keyword evidence="3" id="KW-1185">Reference proteome</keyword>
<dbReference type="AlphaFoldDB" id="A0A3A8I2S0"/>
<proteinExistence type="predicted"/>
<evidence type="ECO:0000313" key="3">
    <source>
        <dbReference type="Proteomes" id="UP000268094"/>
    </source>
</evidence>
<dbReference type="Proteomes" id="UP000268094">
    <property type="component" value="Unassembled WGS sequence"/>
</dbReference>